<evidence type="ECO:0000313" key="1">
    <source>
        <dbReference type="EMBL" id="CAG9982027.1"/>
    </source>
</evidence>
<dbReference type="EMBL" id="CABFNO020001328">
    <property type="protein sequence ID" value="CAG9982027.1"/>
    <property type="molecule type" value="Genomic_DNA"/>
</dbReference>
<dbReference type="AlphaFoldDB" id="A0A9N9U9C5"/>
<sequence>MWTGGSRRDASEITTAIASRVATDADSAFARRLGKSNGLSDARSEPTPLKKTSIIAENIEIFSDPVDIGMFGCFTQPFDFFSSITPSRRSTCLPAADMSLHPLGRVPSPTLKFASHQPMRLVLTYRQENLTLYIPAYFEAS</sequence>
<comment type="caution">
    <text evidence="1">The sequence shown here is derived from an EMBL/GenBank/DDBJ whole genome shotgun (WGS) entry which is preliminary data.</text>
</comment>
<accession>A0A9N9U9C5</accession>
<proteinExistence type="predicted"/>
<name>A0A9N9U9C5_9HYPO</name>
<reference evidence="2" key="1">
    <citation type="submission" date="2019-06" db="EMBL/GenBank/DDBJ databases">
        <authorList>
            <person name="Broberg M."/>
        </authorList>
    </citation>
    <scope>NUCLEOTIDE SEQUENCE [LARGE SCALE GENOMIC DNA]</scope>
</reference>
<gene>
    <name evidence="1" type="ORF">CBYS24578_00009595</name>
</gene>
<evidence type="ECO:0000313" key="2">
    <source>
        <dbReference type="Proteomes" id="UP000754883"/>
    </source>
</evidence>
<reference evidence="1 2" key="2">
    <citation type="submission" date="2021-10" db="EMBL/GenBank/DDBJ databases">
        <authorList>
            <person name="Piombo E."/>
        </authorList>
    </citation>
    <scope>NUCLEOTIDE SEQUENCE [LARGE SCALE GENOMIC DNA]</scope>
</reference>
<dbReference type="Proteomes" id="UP000754883">
    <property type="component" value="Unassembled WGS sequence"/>
</dbReference>
<keyword evidence="2" id="KW-1185">Reference proteome</keyword>
<organism evidence="1 2">
    <name type="scientific">Clonostachys byssicola</name>
    <dbReference type="NCBI Taxonomy" id="160290"/>
    <lineage>
        <taxon>Eukaryota</taxon>
        <taxon>Fungi</taxon>
        <taxon>Dikarya</taxon>
        <taxon>Ascomycota</taxon>
        <taxon>Pezizomycotina</taxon>
        <taxon>Sordariomycetes</taxon>
        <taxon>Hypocreomycetidae</taxon>
        <taxon>Hypocreales</taxon>
        <taxon>Bionectriaceae</taxon>
        <taxon>Clonostachys</taxon>
    </lineage>
</organism>
<protein>
    <submittedName>
        <fullName evidence="1">Uncharacterized protein</fullName>
    </submittedName>
</protein>